<evidence type="ECO:0000313" key="2">
    <source>
        <dbReference type="Proteomes" id="UP001194469"/>
    </source>
</evidence>
<accession>A0ABS0J8U1</accession>
<protein>
    <submittedName>
        <fullName evidence="1">Transcription initiation protein</fullName>
    </submittedName>
</protein>
<dbReference type="Proteomes" id="UP001194469">
    <property type="component" value="Unassembled WGS sequence"/>
</dbReference>
<name>A0ABS0J8U1_9BACT</name>
<organism evidence="1 2">
    <name type="scientific">Nitratidesulfovibrio oxamicus</name>
    <dbReference type="NCBI Taxonomy" id="32016"/>
    <lineage>
        <taxon>Bacteria</taxon>
        <taxon>Pseudomonadati</taxon>
        <taxon>Thermodesulfobacteriota</taxon>
        <taxon>Desulfovibrionia</taxon>
        <taxon>Desulfovibrionales</taxon>
        <taxon>Desulfovibrionaceae</taxon>
        <taxon>Nitratidesulfovibrio</taxon>
    </lineage>
</organism>
<reference evidence="1 2" key="1">
    <citation type="submission" date="2019-08" db="EMBL/GenBank/DDBJ databases">
        <authorList>
            <person name="Luo N."/>
        </authorList>
    </citation>
    <scope>NUCLEOTIDE SEQUENCE [LARGE SCALE GENOMIC DNA]</scope>
    <source>
        <strain evidence="1 2">NCIMB 9442</strain>
    </source>
</reference>
<evidence type="ECO:0000313" key="1">
    <source>
        <dbReference type="EMBL" id="MBG3878865.1"/>
    </source>
</evidence>
<dbReference type="EMBL" id="VRYY01000750">
    <property type="protein sequence ID" value="MBG3878865.1"/>
    <property type="molecule type" value="Genomic_DNA"/>
</dbReference>
<gene>
    <name evidence="1" type="ORF">FVW20_18140</name>
</gene>
<comment type="caution">
    <text evidence="1">The sequence shown here is derived from an EMBL/GenBank/DDBJ whole genome shotgun (WGS) entry which is preliminary data.</text>
</comment>
<keyword evidence="2" id="KW-1185">Reference proteome</keyword>
<proteinExistence type="predicted"/>
<dbReference type="InterPro" id="IPR005623">
    <property type="entry name" value="Chaperone_NapD_NO3_reduct"/>
</dbReference>
<sequence length="96" mass="10549">MAIAGILVQTDVDTAEAVWTRLSVDPGISEVHRAEIPGRLVAVLEAASDRMEQEFKRLAAWDGVLSVDLAYLTYEDELADGGAIKCPPWERKHRSA</sequence>
<dbReference type="RefSeq" id="WP_196610681.1">
    <property type="nucleotide sequence ID" value="NZ_VRYY01000750.1"/>
</dbReference>
<dbReference type="Gene3D" id="3.30.70.920">
    <property type="match status" value="1"/>
</dbReference>
<dbReference type="Pfam" id="PF03927">
    <property type="entry name" value="NapD"/>
    <property type="match status" value="1"/>
</dbReference>